<accession>A0A3N4KKD3</accession>
<dbReference type="PANTHER" id="PTHR31121">
    <property type="entry name" value="ALPHA-1,2 MANNOSYLTRANSFERASE KTR1"/>
    <property type="match status" value="1"/>
</dbReference>
<evidence type="ECO:0000256" key="2">
    <source>
        <dbReference type="ARBA" id="ARBA00022676"/>
    </source>
</evidence>
<dbReference type="GO" id="GO:0000032">
    <property type="term" value="P:cell wall mannoprotein biosynthetic process"/>
    <property type="evidence" value="ECO:0007669"/>
    <property type="project" value="TreeGrafter"/>
</dbReference>
<evidence type="ECO:0000256" key="5">
    <source>
        <dbReference type="SAM" id="Phobius"/>
    </source>
</evidence>
<dbReference type="GO" id="GO:0016020">
    <property type="term" value="C:membrane"/>
    <property type="evidence" value="ECO:0007669"/>
    <property type="project" value="InterPro"/>
</dbReference>
<keyword evidence="2" id="KW-0328">Glycosyltransferase</keyword>
<feature type="transmembrane region" description="Helical" evidence="5">
    <location>
        <begin position="30"/>
        <end position="47"/>
    </location>
</feature>
<dbReference type="InParanoid" id="A0A3N4KKD3"/>
<evidence type="ECO:0000256" key="4">
    <source>
        <dbReference type="PIRSR" id="PIRSR018153-1"/>
    </source>
</evidence>
<dbReference type="AlphaFoldDB" id="A0A3N4KKD3"/>
<evidence type="ECO:0000256" key="1">
    <source>
        <dbReference type="ARBA" id="ARBA00007677"/>
    </source>
</evidence>
<dbReference type="PIRSF" id="PIRSF018153">
    <property type="entry name" value="Glyco_trans_15"/>
    <property type="match status" value="1"/>
</dbReference>
<dbReference type="InterPro" id="IPR002685">
    <property type="entry name" value="Glyco_trans_15"/>
</dbReference>
<dbReference type="GO" id="GO:0006487">
    <property type="term" value="P:protein N-linked glycosylation"/>
    <property type="evidence" value="ECO:0007669"/>
    <property type="project" value="TreeGrafter"/>
</dbReference>
<keyword evidence="5" id="KW-0472">Membrane</keyword>
<dbReference type="SUPFAM" id="SSF53448">
    <property type="entry name" value="Nucleotide-diphospho-sugar transferases"/>
    <property type="match status" value="1"/>
</dbReference>
<gene>
    <name evidence="6" type="ORF">P167DRAFT_489922</name>
</gene>
<reference evidence="6 7" key="1">
    <citation type="journal article" date="2018" name="Nat. Ecol. Evol.">
        <title>Pezizomycetes genomes reveal the molecular basis of ectomycorrhizal truffle lifestyle.</title>
        <authorList>
            <person name="Murat C."/>
            <person name="Payen T."/>
            <person name="Noel B."/>
            <person name="Kuo A."/>
            <person name="Morin E."/>
            <person name="Chen J."/>
            <person name="Kohler A."/>
            <person name="Krizsan K."/>
            <person name="Balestrini R."/>
            <person name="Da Silva C."/>
            <person name="Montanini B."/>
            <person name="Hainaut M."/>
            <person name="Levati E."/>
            <person name="Barry K.W."/>
            <person name="Belfiori B."/>
            <person name="Cichocki N."/>
            <person name="Clum A."/>
            <person name="Dockter R.B."/>
            <person name="Fauchery L."/>
            <person name="Guy J."/>
            <person name="Iotti M."/>
            <person name="Le Tacon F."/>
            <person name="Lindquist E.A."/>
            <person name="Lipzen A."/>
            <person name="Malagnac F."/>
            <person name="Mello A."/>
            <person name="Molinier V."/>
            <person name="Miyauchi S."/>
            <person name="Poulain J."/>
            <person name="Riccioni C."/>
            <person name="Rubini A."/>
            <person name="Sitrit Y."/>
            <person name="Splivallo R."/>
            <person name="Traeger S."/>
            <person name="Wang M."/>
            <person name="Zifcakova L."/>
            <person name="Wipf D."/>
            <person name="Zambonelli A."/>
            <person name="Paolocci F."/>
            <person name="Nowrousian M."/>
            <person name="Ottonello S."/>
            <person name="Baldrian P."/>
            <person name="Spatafora J.W."/>
            <person name="Henrissat B."/>
            <person name="Nagy L.G."/>
            <person name="Aury J.M."/>
            <person name="Wincker P."/>
            <person name="Grigoriev I.V."/>
            <person name="Bonfante P."/>
            <person name="Martin F.M."/>
        </authorList>
    </citation>
    <scope>NUCLEOTIDE SEQUENCE [LARGE SCALE GENOMIC DNA]</scope>
    <source>
        <strain evidence="6 7">CCBAS932</strain>
    </source>
</reference>
<dbReference type="Gene3D" id="3.90.550.10">
    <property type="entry name" value="Spore Coat Polysaccharide Biosynthesis Protein SpsA, Chain A"/>
    <property type="match status" value="1"/>
</dbReference>
<dbReference type="Pfam" id="PF01793">
    <property type="entry name" value="Glyco_transf_15"/>
    <property type="match status" value="2"/>
</dbReference>
<feature type="active site" description="Nucleophile" evidence="4">
    <location>
        <position position="286"/>
    </location>
</feature>
<dbReference type="GO" id="GO:0006493">
    <property type="term" value="P:protein O-linked glycosylation"/>
    <property type="evidence" value="ECO:0007669"/>
    <property type="project" value="TreeGrafter"/>
</dbReference>
<dbReference type="InterPro" id="IPR029044">
    <property type="entry name" value="Nucleotide-diphossugar_trans"/>
</dbReference>
<evidence type="ECO:0000313" key="6">
    <source>
        <dbReference type="EMBL" id="RPB11026.1"/>
    </source>
</evidence>
<protein>
    <submittedName>
        <fullName evidence="6">Glycosyl transferase</fullName>
    </submittedName>
</protein>
<comment type="similarity">
    <text evidence="1">Belongs to the glycosyltransferase 15 family.</text>
</comment>
<name>A0A3N4KKD3_9PEZI</name>
<evidence type="ECO:0000313" key="7">
    <source>
        <dbReference type="Proteomes" id="UP000277580"/>
    </source>
</evidence>
<evidence type="ECO:0000256" key="3">
    <source>
        <dbReference type="ARBA" id="ARBA00022679"/>
    </source>
</evidence>
<dbReference type="STRING" id="1392247.A0A3N4KKD3"/>
<organism evidence="6 7">
    <name type="scientific">Morchella conica CCBAS932</name>
    <dbReference type="NCBI Taxonomy" id="1392247"/>
    <lineage>
        <taxon>Eukaryota</taxon>
        <taxon>Fungi</taxon>
        <taxon>Dikarya</taxon>
        <taxon>Ascomycota</taxon>
        <taxon>Pezizomycotina</taxon>
        <taxon>Pezizomycetes</taxon>
        <taxon>Pezizales</taxon>
        <taxon>Morchellaceae</taxon>
        <taxon>Morchella</taxon>
    </lineage>
</organism>
<keyword evidence="5" id="KW-1133">Transmembrane helix</keyword>
<dbReference type="PANTHER" id="PTHR31121:SF10">
    <property type="entry name" value="MANNOSYLTRANSFERASE KTR2-RELATED"/>
    <property type="match status" value="1"/>
</dbReference>
<proteinExistence type="inferred from homology"/>
<dbReference type="GO" id="GO:0000026">
    <property type="term" value="F:alpha-1,2-mannosyltransferase activity"/>
    <property type="evidence" value="ECO:0007669"/>
    <property type="project" value="TreeGrafter"/>
</dbReference>
<dbReference type="EMBL" id="ML119138">
    <property type="protein sequence ID" value="RPB11026.1"/>
    <property type="molecule type" value="Genomic_DNA"/>
</dbReference>
<keyword evidence="5" id="KW-0812">Transmembrane</keyword>
<dbReference type="OrthoDB" id="439943at2759"/>
<keyword evidence="3 6" id="KW-0808">Transferase</keyword>
<dbReference type="GO" id="GO:0005794">
    <property type="term" value="C:Golgi apparatus"/>
    <property type="evidence" value="ECO:0007669"/>
    <property type="project" value="TreeGrafter"/>
</dbReference>
<dbReference type="Proteomes" id="UP000277580">
    <property type="component" value="Unassembled WGS sequence"/>
</dbReference>
<sequence length="398" mass="46596">MTGAQRAKLWRQPEAAAGALYTRLASKRNFARVFITLAFCAIFYNFYSSSELRKSLNDRLQQTMSASPSIQVVEQTEPNMPICSNEPTLESNNGTEKATLVMLVRNREIREALSSMRSVEDRFNRKFHYPWTFLNDKPFTKDFIEYTTGMASGPVEYQVIPKEAWSIPKSINTTIVKQEMAEMTRQNIIYGGSLSYRHMCRFNSGFFYNMEVMKKYDWYWRVEPGIELYCDIEYDPFTFMRTNNKIYGFVITMYEFEATIKTLWSRTKEFEIDGNYNLCHFWSNFEIASLNFYRSEAYTKYFEFLDSAGGFFYERWGDAPVHSLGVGLFAPKDKIHHFADFGYSHPPCSRCPQDDESHKSGRCYCNRAVNFDTNSYSCMPRWWDGMLNSIDNLCGILY</sequence>
<keyword evidence="7" id="KW-1185">Reference proteome</keyword>